<name>A0ABQ9V8N3_SAGOE</name>
<sequence length="229" mass="24043">MDETGSTGLSSLGSPADVDECASGRGGCEHHCTNLAGSFQCSCEAGYRLHEDRRGCSPLEEPVVDLDGELPFLRPLPHIAVLQDELPRLFQDDYVGAEEEEEAELRGEHSLTEKFVCLDDSFGHDCSLTCDDCRNGGTCLPGLDGCDCPEGWTGLICNETSNPRKGPQSVVLPGDPGASLALFVACPPDTFGKNCSFSCSCQNGGTCDPVTGACRCPPGVSGTNCEDGA</sequence>
<dbReference type="PROSITE" id="PS00022">
    <property type="entry name" value="EGF_1"/>
    <property type="match status" value="2"/>
</dbReference>
<dbReference type="InterPro" id="IPR000742">
    <property type="entry name" value="EGF"/>
</dbReference>
<feature type="domain" description="EGF-like" evidence="4">
    <location>
        <begin position="122"/>
        <end position="158"/>
    </location>
</feature>
<dbReference type="PANTHER" id="PTHR24035:SF137">
    <property type="entry name" value="MULTIPLE EPIDERMAL GROWTH FACTOR-LIKE DOMAINS PROTEIN 6"/>
    <property type="match status" value="1"/>
</dbReference>
<dbReference type="PROSITE" id="PS00010">
    <property type="entry name" value="ASX_HYDROXYL"/>
    <property type="match status" value="1"/>
</dbReference>
<dbReference type="SMART" id="SM00181">
    <property type="entry name" value="EGF"/>
    <property type="match status" value="3"/>
</dbReference>
<feature type="disulfide bond" evidence="3">
    <location>
        <begin position="216"/>
        <end position="225"/>
    </location>
</feature>
<dbReference type="PROSITE" id="PS01186">
    <property type="entry name" value="EGF_2"/>
    <property type="match status" value="2"/>
</dbReference>
<dbReference type="InterPro" id="IPR001881">
    <property type="entry name" value="EGF-like_Ca-bd_dom"/>
</dbReference>
<dbReference type="InterPro" id="IPR000152">
    <property type="entry name" value="EGF-type_Asp/Asn_hydroxyl_site"/>
</dbReference>
<proteinExistence type="predicted"/>
<dbReference type="Pfam" id="PF07645">
    <property type="entry name" value="EGF_CA"/>
    <property type="match status" value="1"/>
</dbReference>
<comment type="caution">
    <text evidence="5">The sequence shown here is derived from an EMBL/GenBank/DDBJ whole genome shotgun (WGS) entry which is preliminary data.</text>
</comment>
<evidence type="ECO:0000313" key="6">
    <source>
        <dbReference type="Proteomes" id="UP001266305"/>
    </source>
</evidence>
<dbReference type="InterPro" id="IPR049883">
    <property type="entry name" value="NOTCH1_EGF-like"/>
</dbReference>
<organism evidence="5 6">
    <name type="scientific">Saguinus oedipus</name>
    <name type="common">Cotton-top tamarin</name>
    <name type="synonym">Oedipomidas oedipus</name>
    <dbReference type="NCBI Taxonomy" id="9490"/>
    <lineage>
        <taxon>Eukaryota</taxon>
        <taxon>Metazoa</taxon>
        <taxon>Chordata</taxon>
        <taxon>Craniata</taxon>
        <taxon>Vertebrata</taxon>
        <taxon>Euteleostomi</taxon>
        <taxon>Mammalia</taxon>
        <taxon>Eutheria</taxon>
        <taxon>Euarchontoglires</taxon>
        <taxon>Primates</taxon>
        <taxon>Haplorrhini</taxon>
        <taxon>Platyrrhini</taxon>
        <taxon>Cebidae</taxon>
        <taxon>Callitrichinae</taxon>
        <taxon>Saguinus</taxon>
    </lineage>
</organism>
<evidence type="ECO:0000313" key="5">
    <source>
        <dbReference type="EMBL" id="KAK2105722.1"/>
    </source>
</evidence>
<evidence type="ECO:0000256" key="1">
    <source>
        <dbReference type="ARBA" id="ARBA00022536"/>
    </source>
</evidence>
<gene>
    <name evidence="5" type="primary">MEGF6</name>
    <name evidence="5" type="ORF">P7K49_015236</name>
</gene>
<evidence type="ECO:0000259" key="4">
    <source>
        <dbReference type="PROSITE" id="PS50026"/>
    </source>
</evidence>
<dbReference type="InterPro" id="IPR052108">
    <property type="entry name" value="MEGF/SIB"/>
</dbReference>
<dbReference type="PROSITE" id="PS50026">
    <property type="entry name" value="EGF_3"/>
    <property type="match status" value="2"/>
</dbReference>
<accession>A0ABQ9V8N3</accession>
<dbReference type="Proteomes" id="UP001266305">
    <property type="component" value="Unassembled WGS sequence"/>
</dbReference>
<comment type="caution">
    <text evidence="3">Lacks conserved residue(s) required for the propagation of feature annotation.</text>
</comment>
<feature type="domain" description="EGF-like" evidence="4">
    <location>
        <begin position="191"/>
        <end position="226"/>
    </location>
</feature>
<dbReference type="PANTHER" id="PTHR24035">
    <property type="entry name" value="MULTIPLE EPIDERMAL GROWTH FACTOR-LIKE DOMAINS PROTEIN"/>
    <property type="match status" value="1"/>
</dbReference>
<protein>
    <submittedName>
        <fullName evidence="5">Multiple epidermal growth factor-like domains protein 6</fullName>
    </submittedName>
</protein>
<keyword evidence="2 3" id="KW-1015">Disulfide bond</keyword>
<dbReference type="PROSITE" id="PS01187">
    <property type="entry name" value="EGF_CA"/>
    <property type="match status" value="1"/>
</dbReference>
<dbReference type="EMBL" id="JASSZA010000007">
    <property type="protein sequence ID" value="KAK2105722.1"/>
    <property type="molecule type" value="Genomic_DNA"/>
</dbReference>
<dbReference type="InterPro" id="IPR018097">
    <property type="entry name" value="EGF_Ca-bd_CS"/>
</dbReference>
<evidence type="ECO:0000256" key="3">
    <source>
        <dbReference type="PROSITE-ProRule" id="PRU00076"/>
    </source>
</evidence>
<feature type="disulfide bond" evidence="3">
    <location>
        <begin position="148"/>
        <end position="157"/>
    </location>
</feature>
<keyword evidence="6" id="KW-1185">Reference proteome</keyword>
<dbReference type="InterPro" id="IPR002049">
    <property type="entry name" value="LE_dom"/>
</dbReference>
<dbReference type="Gene3D" id="2.170.300.10">
    <property type="entry name" value="Tie2 ligand-binding domain superfamily"/>
    <property type="match status" value="1"/>
</dbReference>
<dbReference type="SUPFAM" id="SSF57196">
    <property type="entry name" value="EGF/Laminin"/>
    <property type="match status" value="1"/>
</dbReference>
<dbReference type="Gene3D" id="2.10.25.10">
    <property type="entry name" value="Laminin"/>
    <property type="match status" value="1"/>
</dbReference>
<evidence type="ECO:0000256" key="2">
    <source>
        <dbReference type="ARBA" id="ARBA00023157"/>
    </source>
</evidence>
<reference evidence="5 6" key="1">
    <citation type="submission" date="2023-05" db="EMBL/GenBank/DDBJ databases">
        <title>B98-5 Cell Line De Novo Hybrid Assembly: An Optical Mapping Approach.</title>
        <authorList>
            <person name="Kananen K."/>
            <person name="Auerbach J.A."/>
            <person name="Kautto E."/>
            <person name="Blachly J.S."/>
        </authorList>
    </citation>
    <scope>NUCLEOTIDE SEQUENCE [LARGE SCALE GENOMIC DNA]</scope>
    <source>
        <strain evidence="5">B95-8</strain>
        <tissue evidence="5">Cell line</tissue>
    </source>
</reference>
<dbReference type="CDD" id="cd00055">
    <property type="entry name" value="EGF_Lam"/>
    <property type="match status" value="1"/>
</dbReference>
<keyword evidence="1 3" id="KW-0245">EGF-like domain</keyword>
<dbReference type="SMART" id="SM00179">
    <property type="entry name" value="EGF_CA"/>
    <property type="match status" value="1"/>
</dbReference>